<proteinExistence type="predicted"/>
<protein>
    <submittedName>
        <fullName evidence="2">Uncharacterized protein</fullName>
    </submittedName>
</protein>
<gene>
    <name evidence="2" type="ORF">UFOVP1122_3</name>
</gene>
<feature type="region of interest" description="Disordered" evidence="1">
    <location>
        <begin position="83"/>
        <end position="102"/>
    </location>
</feature>
<sequence>MKTTTIALDKPRTLRFDLNALCAIEDATGKSLSQAVSNSMSSIRLMLWAGLKHEDPALTIEQVGAMINPGDAGLMEAVTNAFKDSLPDSGGGSENPPAPPLA</sequence>
<evidence type="ECO:0000313" key="2">
    <source>
        <dbReference type="EMBL" id="CAB4184437.1"/>
    </source>
</evidence>
<dbReference type="EMBL" id="LR797061">
    <property type="protein sequence ID" value="CAB4184437.1"/>
    <property type="molecule type" value="Genomic_DNA"/>
</dbReference>
<organism evidence="2">
    <name type="scientific">uncultured Caudovirales phage</name>
    <dbReference type="NCBI Taxonomy" id="2100421"/>
    <lineage>
        <taxon>Viruses</taxon>
        <taxon>Duplodnaviria</taxon>
        <taxon>Heunggongvirae</taxon>
        <taxon>Uroviricota</taxon>
        <taxon>Caudoviricetes</taxon>
        <taxon>Peduoviridae</taxon>
        <taxon>Maltschvirus</taxon>
        <taxon>Maltschvirus maltsch</taxon>
    </lineage>
</organism>
<reference evidence="2" key="1">
    <citation type="submission" date="2020-05" db="EMBL/GenBank/DDBJ databases">
        <authorList>
            <person name="Chiriac C."/>
            <person name="Salcher M."/>
            <person name="Ghai R."/>
            <person name="Kavagutti S V."/>
        </authorList>
    </citation>
    <scope>NUCLEOTIDE SEQUENCE</scope>
</reference>
<evidence type="ECO:0000256" key="1">
    <source>
        <dbReference type="SAM" id="MobiDB-lite"/>
    </source>
</evidence>
<name>A0A6J5QPH3_9CAUD</name>
<accession>A0A6J5QPH3</accession>